<evidence type="ECO:0000259" key="2">
    <source>
        <dbReference type="Pfam" id="PF20378"/>
    </source>
</evidence>
<feature type="domain" description="DUF6673" evidence="2">
    <location>
        <begin position="5"/>
        <end position="117"/>
    </location>
</feature>
<evidence type="ECO:0000313" key="3">
    <source>
        <dbReference type="EMBL" id="CUP03844.1"/>
    </source>
</evidence>
<organism evidence="3 4">
    <name type="scientific">Fusicatenibacter saccharivorans</name>
    <dbReference type="NCBI Taxonomy" id="1150298"/>
    <lineage>
        <taxon>Bacteria</taxon>
        <taxon>Bacillati</taxon>
        <taxon>Bacillota</taxon>
        <taxon>Clostridia</taxon>
        <taxon>Lachnospirales</taxon>
        <taxon>Lachnospiraceae</taxon>
        <taxon>Fusicatenibacter</taxon>
    </lineage>
</organism>
<evidence type="ECO:0000313" key="4">
    <source>
        <dbReference type="Proteomes" id="UP000095709"/>
    </source>
</evidence>
<dbReference type="AlphaFoldDB" id="A0A174JVN9"/>
<feature type="compositionally biased region" description="Basic residues" evidence="1">
    <location>
        <begin position="117"/>
        <end position="127"/>
    </location>
</feature>
<name>A0A174JVN9_9FIRM</name>
<dbReference type="Proteomes" id="UP000095709">
    <property type="component" value="Unassembled WGS sequence"/>
</dbReference>
<accession>A0A174JVN9</accession>
<dbReference type="EMBL" id="CZAL01000005">
    <property type="protein sequence ID" value="CUP03844.1"/>
    <property type="molecule type" value="Genomic_DNA"/>
</dbReference>
<feature type="region of interest" description="Disordered" evidence="1">
    <location>
        <begin position="105"/>
        <end position="146"/>
    </location>
</feature>
<protein>
    <recommendedName>
        <fullName evidence="2">DUF6673 domain-containing protein</fullName>
    </recommendedName>
</protein>
<dbReference type="RefSeq" id="WP_055265884.1">
    <property type="nucleotide sequence ID" value="NZ_CZAL01000005.1"/>
</dbReference>
<feature type="compositionally biased region" description="Basic and acidic residues" evidence="1">
    <location>
        <begin position="105"/>
        <end position="114"/>
    </location>
</feature>
<proteinExistence type="predicted"/>
<sequence length="146" mass="16831">MSKIEINGVELELNLLDADVVEKYERLTKKIVARIQDKKAYEGKSNAEAMRYQCRCVDEFFDGLFGPGTSEELFPKKGDLAARMDGFGKAMGAMEDSRNTVKEIVGKYTPDRVQNRQQRRANKKNFRKQVNERFQDLPPFDEDAEE</sequence>
<evidence type="ECO:0000256" key="1">
    <source>
        <dbReference type="SAM" id="MobiDB-lite"/>
    </source>
</evidence>
<dbReference type="Pfam" id="PF20378">
    <property type="entry name" value="DUF6673"/>
    <property type="match status" value="1"/>
</dbReference>
<gene>
    <name evidence="3" type="ORF">ERS852498_01083</name>
</gene>
<dbReference type="InterPro" id="IPR046655">
    <property type="entry name" value="DUF6673"/>
</dbReference>
<reference evidence="3 4" key="1">
    <citation type="submission" date="2015-09" db="EMBL/GenBank/DDBJ databases">
        <authorList>
            <consortium name="Pathogen Informatics"/>
        </authorList>
    </citation>
    <scope>NUCLEOTIDE SEQUENCE [LARGE SCALE GENOMIC DNA]</scope>
    <source>
        <strain evidence="3 4">2789STDY5834885</strain>
    </source>
</reference>